<evidence type="ECO:0000313" key="2">
    <source>
        <dbReference type="Proteomes" id="UP001500909"/>
    </source>
</evidence>
<gene>
    <name evidence="1" type="ORF">GCM10010361_32040</name>
</gene>
<reference evidence="1 2" key="1">
    <citation type="journal article" date="2019" name="Int. J. Syst. Evol. Microbiol.">
        <title>The Global Catalogue of Microorganisms (GCM) 10K type strain sequencing project: providing services to taxonomists for standard genome sequencing and annotation.</title>
        <authorList>
            <consortium name="The Broad Institute Genomics Platform"/>
            <consortium name="The Broad Institute Genome Sequencing Center for Infectious Disease"/>
            <person name="Wu L."/>
            <person name="Ma J."/>
        </authorList>
    </citation>
    <scope>NUCLEOTIDE SEQUENCE [LARGE SCALE GENOMIC DNA]</scope>
    <source>
        <strain evidence="1 2">JCM 4805</strain>
    </source>
</reference>
<proteinExistence type="predicted"/>
<sequence length="73" mass="7717">MPGQRSTEMTKMAPIGPIMKTAYQSSAGTAITVVRGLRREGRPERGPERAVGVGVGGVDIVVRVIVARSGQLR</sequence>
<accession>A0ABN1A217</accession>
<dbReference type="EMBL" id="BAAABY010000023">
    <property type="protein sequence ID" value="GAA0465544.1"/>
    <property type="molecule type" value="Genomic_DNA"/>
</dbReference>
<evidence type="ECO:0000313" key="1">
    <source>
        <dbReference type="EMBL" id="GAA0465544.1"/>
    </source>
</evidence>
<protein>
    <submittedName>
        <fullName evidence="1">Uncharacterized protein</fullName>
    </submittedName>
</protein>
<keyword evidence="2" id="KW-1185">Reference proteome</keyword>
<dbReference type="Proteomes" id="UP001500909">
    <property type="component" value="Unassembled WGS sequence"/>
</dbReference>
<organism evidence="1 2">
    <name type="scientific">Streptomyces olivaceiscleroticus</name>
    <dbReference type="NCBI Taxonomy" id="68245"/>
    <lineage>
        <taxon>Bacteria</taxon>
        <taxon>Bacillati</taxon>
        <taxon>Actinomycetota</taxon>
        <taxon>Actinomycetes</taxon>
        <taxon>Kitasatosporales</taxon>
        <taxon>Streptomycetaceae</taxon>
        <taxon>Streptomyces</taxon>
    </lineage>
</organism>
<comment type="caution">
    <text evidence="1">The sequence shown here is derived from an EMBL/GenBank/DDBJ whole genome shotgun (WGS) entry which is preliminary data.</text>
</comment>
<name>A0ABN1A217_9ACTN</name>